<dbReference type="AlphaFoldDB" id="A0A8S9KDZ4"/>
<evidence type="ECO:0000313" key="2">
    <source>
        <dbReference type="EMBL" id="KAF2592292.1"/>
    </source>
</evidence>
<proteinExistence type="predicted"/>
<name>A0A8S9KDZ4_BRACR</name>
<evidence type="ECO:0000256" key="1">
    <source>
        <dbReference type="SAM" id="MobiDB-lite"/>
    </source>
</evidence>
<feature type="region of interest" description="Disordered" evidence="1">
    <location>
        <begin position="1"/>
        <end position="23"/>
    </location>
</feature>
<dbReference type="EMBL" id="QGKY02000164">
    <property type="protein sequence ID" value="KAF2592292.1"/>
    <property type="molecule type" value="Genomic_DNA"/>
</dbReference>
<sequence length="174" mass="20261">MKIPRNISSELPRIGPSESPSKYPEEVLPRYIPRTFPTNWWSSEFPRKFISSEFRRKFPRDFRGKMNFRGLVSSSKGSSGYVWCMRSVSSDMWFDAVWPVGHIWVVTGQVIEHGSFMGGFGLARQVLARVESMLSGWAIYVRRYENHPKQSESKCKSKERTYSKKGRVGREVRK</sequence>
<accession>A0A8S9KDZ4</accession>
<protein>
    <submittedName>
        <fullName evidence="2">Uncharacterized protein</fullName>
    </submittedName>
</protein>
<gene>
    <name evidence="2" type="ORF">F2Q70_00043783</name>
</gene>
<feature type="region of interest" description="Disordered" evidence="1">
    <location>
        <begin position="149"/>
        <end position="174"/>
    </location>
</feature>
<organism evidence="2">
    <name type="scientific">Brassica cretica</name>
    <name type="common">Mustard</name>
    <dbReference type="NCBI Taxonomy" id="69181"/>
    <lineage>
        <taxon>Eukaryota</taxon>
        <taxon>Viridiplantae</taxon>
        <taxon>Streptophyta</taxon>
        <taxon>Embryophyta</taxon>
        <taxon>Tracheophyta</taxon>
        <taxon>Spermatophyta</taxon>
        <taxon>Magnoliopsida</taxon>
        <taxon>eudicotyledons</taxon>
        <taxon>Gunneridae</taxon>
        <taxon>Pentapetalae</taxon>
        <taxon>rosids</taxon>
        <taxon>malvids</taxon>
        <taxon>Brassicales</taxon>
        <taxon>Brassicaceae</taxon>
        <taxon>Brassiceae</taxon>
        <taxon>Brassica</taxon>
    </lineage>
</organism>
<reference evidence="2" key="1">
    <citation type="submission" date="2019-12" db="EMBL/GenBank/DDBJ databases">
        <title>Genome sequencing and annotation of Brassica cretica.</title>
        <authorList>
            <person name="Studholme D.J."/>
            <person name="Sarris P.F."/>
        </authorList>
    </citation>
    <scope>NUCLEOTIDE SEQUENCE</scope>
    <source>
        <strain evidence="2">PFS-102/07</strain>
        <tissue evidence="2">Leaf</tissue>
    </source>
</reference>
<comment type="caution">
    <text evidence="2">The sequence shown here is derived from an EMBL/GenBank/DDBJ whole genome shotgun (WGS) entry which is preliminary data.</text>
</comment>